<dbReference type="OrthoDB" id="264603at2759"/>
<dbReference type="GO" id="GO:0005789">
    <property type="term" value="C:endoplasmic reticulum membrane"/>
    <property type="evidence" value="ECO:0007669"/>
    <property type="project" value="InterPro"/>
</dbReference>
<name>A0A7J6MDJ1_PERCH</name>
<dbReference type="InterPro" id="IPR013783">
    <property type="entry name" value="Ig-like_fold"/>
</dbReference>
<dbReference type="PANTHER" id="PTHR10809">
    <property type="entry name" value="VESICLE-ASSOCIATED MEMBRANE PROTEIN-ASSOCIATED PROTEIN"/>
    <property type="match status" value="1"/>
</dbReference>
<dbReference type="EMBL" id="JAAPAO010000166">
    <property type="protein sequence ID" value="KAF4669668.1"/>
    <property type="molecule type" value="Genomic_DNA"/>
</dbReference>
<comment type="similarity">
    <text evidence="2">Belongs to the VAMP-associated protein (VAP) (TC 9.B.17) family.</text>
</comment>
<evidence type="ECO:0000256" key="1">
    <source>
        <dbReference type="ARBA" id="ARBA00004211"/>
    </source>
</evidence>
<sequence>MAGSSLVTVKPGEITFPTTLYQSVTTILRLDNKTDKKRSVAYKIKTTAPRKYLVRPSSGVIGPGESADIQIILQPQTADPSNDHDRFLIQTAVSKSGRSLDREEWGKLAKGEVEEQKIRVVFKAAPAASEPSPEAPSGGDGSDDLRAKYDELIQYTLSVEKDKRRLEKEIEAVKQSGQGSSSVGGFSTVTLLISMMIAVILARVAALFGY</sequence>
<evidence type="ECO:0000256" key="3">
    <source>
        <dbReference type="ARBA" id="ARBA00022692"/>
    </source>
</evidence>
<dbReference type="InterPro" id="IPR000535">
    <property type="entry name" value="MSP_dom"/>
</dbReference>
<protein>
    <submittedName>
        <fullName evidence="8">Central component in molecular interactions underlying sperm crawling</fullName>
    </submittedName>
</protein>
<comment type="subcellular location">
    <subcellularLocation>
        <location evidence="1">Membrane</location>
        <topology evidence="1">Single-pass type IV membrane protein</topology>
    </subcellularLocation>
</comment>
<evidence type="ECO:0000256" key="4">
    <source>
        <dbReference type="ARBA" id="ARBA00022989"/>
    </source>
</evidence>
<gene>
    <name evidence="8" type="primary">MOSPD2</name>
    <name evidence="8" type="ORF">FOL47_002414</name>
</gene>
<keyword evidence="5 6" id="KW-0472">Membrane</keyword>
<keyword evidence="9" id="KW-1185">Reference proteome</keyword>
<dbReference type="SUPFAM" id="SSF49354">
    <property type="entry name" value="PapD-like"/>
    <property type="match status" value="1"/>
</dbReference>
<dbReference type="PROSITE" id="PS50202">
    <property type="entry name" value="MSP"/>
    <property type="match status" value="1"/>
</dbReference>
<keyword evidence="3 6" id="KW-0812">Transmembrane</keyword>
<dbReference type="GO" id="GO:0005886">
    <property type="term" value="C:plasma membrane"/>
    <property type="evidence" value="ECO:0007669"/>
    <property type="project" value="TreeGrafter"/>
</dbReference>
<dbReference type="InterPro" id="IPR016763">
    <property type="entry name" value="VAP"/>
</dbReference>
<dbReference type="Pfam" id="PF00635">
    <property type="entry name" value="Motile_Sperm"/>
    <property type="match status" value="1"/>
</dbReference>
<dbReference type="Proteomes" id="UP000591131">
    <property type="component" value="Unassembled WGS sequence"/>
</dbReference>
<dbReference type="GO" id="GO:0090158">
    <property type="term" value="P:endoplasmic reticulum membrane organization"/>
    <property type="evidence" value="ECO:0007669"/>
    <property type="project" value="TreeGrafter"/>
</dbReference>
<keyword evidence="4 6" id="KW-1133">Transmembrane helix</keyword>
<reference evidence="8 9" key="1">
    <citation type="submission" date="2020-04" db="EMBL/GenBank/DDBJ databases">
        <title>Perkinsus chesapeaki whole genome sequence.</title>
        <authorList>
            <person name="Bogema D.R."/>
        </authorList>
    </citation>
    <scope>NUCLEOTIDE SEQUENCE [LARGE SCALE GENOMIC DNA]</scope>
    <source>
        <strain evidence="8">ATCC PRA-425</strain>
    </source>
</reference>
<evidence type="ECO:0000256" key="5">
    <source>
        <dbReference type="ARBA" id="ARBA00023136"/>
    </source>
</evidence>
<evidence type="ECO:0000259" key="7">
    <source>
        <dbReference type="PROSITE" id="PS50202"/>
    </source>
</evidence>
<organism evidence="8 9">
    <name type="scientific">Perkinsus chesapeaki</name>
    <name type="common">Clam parasite</name>
    <name type="synonym">Perkinsus andrewsi</name>
    <dbReference type="NCBI Taxonomy" id="330153"/>
    <lineage>
        <taxon>Eukaryota</taxon>
        <taxon>Sar</taxon>
        <taxon>Alveolata</taxon>
        <taxon>Perkinsozoa</taxon>
        <taxon>Perkinsea</taxon>
        <taxon>Perkinsida</taxon>
        <taxon>Perkinsidae</taxon>
        <taxon>Perkinsus</taxon>
    </lineage>
</organism>
<accession>A0A7J6MDJ1</accession>
<dbReference type="PANTHER" id="PTHR10809:SF6">
    <property type="entry name" value="AT11025P-RELATED"/>
    <property type="match status" value="1"/>
</dbReference>
<dbReference type="PIRSF" id="PIRSF019693">
    <property type="entry name" value="VAMP-associated"/>
    <property type="match status" value="1"/>
</dbReference>
<evidence type="ECO:0000256" key="6">
    <source>
        <dbReference type="SAM" id="Phobius"/>
    </source>
</evidence>
<dbReference type="GO" id="GO:0061817">
    <property type="term" value="P:endoplasmic reticulum-plasma membrane tethering"/>
    <property type="evidence" value="ECO:0007669"/>
    <property type="project" value="TreeGrafter"/>
</dbReference>
<evidence type="ECO:0000313" key="8">
    <source>
        <dbReference type="EMBL" id="KAF4669668.1"/>
    </source>
</evidence>
<evidence type="ECO:0000256" key="2">
    <source>
        <dbReference type="ARBA" id="ARBA00008932"/>
    </source>
</evidence>
<dbReference type="Gene3D" id="2.60.40.10">
    <property type="entry name" value="Immunoglobulins"/>
    <property type="match status" value="1"/>
</dbReference>
<feature type="domain" description="MSP" evidence="7">
    <location>
        <begin position="6"/>
        <end position="123"/>
    </location>
</feature>
<proteinExistence type="inferred from homology"/>
<comment type="caution">
    <text evidence="8">The sequence shown here is derived from an EMBL/GenBank/DDBJ whole genome shotgun (WGS) entry which is preliminary data.</text>
</comment>
<dbReference type="InterPro" id="IPR008962">
    <property type="entry name" value="PapD-like_sf"/>
</dbReference>
<dbReference type="AlphaFoldDB" id="A0A7J6MDJ1"/>
<evidence type="ECO:0000313" key="9">
    <source>
        <dbReference type="Proteomes" id="UP000591131"/>
    </source>
</evidence>
<feature type="transmembrane region" description="Helical" evidence="6">
    <location>
        <begin position="183"/>
        <end position="208"/>
    </location>
</feature>